<evidence type="ECO:0000313" key="2">
    <source>
        <dbReference type="EMBL" id="ADF87932.1"/>
    </source>
</evidence>
<dbReference type="AlphaFoldDB" id="Q9VWA3"/>
<dbReference type="EMBL" id="BT124837">
    <property type="protein sequence ID" value="ADF87932.1"/>
    <property type="molecule type" value="mRNA"/>
</dbReference>
<organism evidence="2">
    <name type="scientific">Drosophila melanogaster</name>
    <name type="common">Fruit fly</name>
    <dbReference type="NCBI Taxonomy" id="7227"/>
    <lineage>
        <taxon>Eukaryota</taxon>
        <taxon>Metazoa</taxon>
        <taxon>Ecdysozoa</taxon>
        <taxon>Arthropoda</taxon>
        <taxon>Hexapoda</taxon>
        <taxon>Insecta</taxon>
        <taxon>Pterygota</taxon>
        <taxon>Neoptera</taxon>
        <taxon>Endopterygota</taxon>
        <taxon>Diptera</taxon>
        <taxon>Brachycera</taxon>
        <taxon>Muscomorpha</taxon>
        <taxon>Ephydroidea</taxon>
        <taxon>Drosophilidae</taxon>
        <taxon>Drosophila</taxon>
        <taxon>Sophophora</taxon>
    </lineage>
</organism>
<name>Q9VWA3_DROME</name>
<evidence type="ECO:0000256" key="1">
    <source>
        <dbReference type="SAM" id="MobiDB-lite"/>
    </source>
</evidence>
<feature type="region of interest" description="Disordered" evidence="1">
    <location>
        <begin position="1"/>
        <end position="59"/>
    </location>
</feature>
<accession>Q9VWA3</accession>
<dbReference type="UCSC" id="CG13814-RA">
    <property type="organism name" value="d. melanogaster"/>
</dbReference>
<feature type="compositionally biased region" description="Polar residues" evidence="1">
    <location>
        <begin position="38"/>
        <end position="48"/>
    </location>
</feature>
<proteinExistence type="evidence at transcript level"/>
<protein>
    <submittedName>
        <fullName evidence="2">MIP22191p</fullName>
    </submittedName>
</protein>
<dbReference type="ExpressionAtlas" id="Q9VWA3">
    <property type="expression patterns" value="baseline and differential"/>
</dbReference>
<dbReference type="VEuPathDB" id="VectorBase:FBgn0265959"/>
<feature type="compositionally biased region" description="Basic and acidic residues" evidence="1">
    <location>
        <begin position="9"/>
        <end position="20"/>
    </location>
</feature>
<dbReference type="OrthoDB" id="442428at2759"/>
<feature type="compositionally biased region" description="Low complexity" evidence="1">
    <location>
        <begin position="49"/>
        <end position="59"/>
    </location>
</feature>
<gene>
    <name evidence="2" type="primary">CG13814-RA</name>
</gene>
<accession>D5SHN6</accession>
<sequence>MLRSCVCLRTDDDGKRRSSSVEDASSCRSSEIERVGASMQTLGPNGQPQSSAAQTSTRASSLLQLFQRRGWCKHFRKPLRGMSASRAEKSGDLNSLKHDTAKEITNKGNLIQIPWPDGQLAGY</sequence>
<reference evidence="2" key="1">
    <citation type="submission" date="2010-04" db="EMBL/GenBank/DDBJ databases">
        <authorList>
            <person name="Carlson J."/>
            <person name="Booth B."/>
            <person name="Frise E."/>
            <person name="Sandler J."/>
            <person name="Wan K."/>
            <person name="Yu C."/>
            <person name="Celniker S."/>
        </authorList>
    </citation>
    <scope>NUCLEOTIDE SEQUENCE</scope>
</reference>